<gene>
    <name evidence="1" type="ORF">M9H77_13922</name>
</gene>
<sequence>MSKETKLTSMALQHDKATQENTKKPHGRPKGLKNNNQKPIENKQRLPKHIRRPKGKLTTYWKPKCEVFSITISASDLKDTHICLSDGNVDAQNQKDCKEFYDQLGEEEKKNEETVKNTRTNMTSKMISNTATAERTFVLNLRILTWNSFAEILRCVSWYQSLNSIHTNDVRWKRRTTTKRSAYSGGVTNVPVAANVQNRVAGYNSDDEEDLILAEDQNRPTRRGGGRRFYDQLGEEEKKNEETVKNKGSNMTSNMISNTVTTEHLSRGFRIEIPMIDYISHWLTKMVISIPFMMLQDIDWAWHWPSIDPLVQLGPQAMEKPIYADL</sequence>
<accession>A0ACC0BLT8</accession>
<protein>
    <submittedName>
        <fullName evidence="1">Uncharacterized protein</fullName>
    </submittedName>
</protein>
<proteinExistence type="predicted"/>
<keyword evidence="2" id="KW-1185">Reference proteome</keyword>
<dbReference type="EMBL" id="CM044703">
    <property type="protein sequence ID" value="KAI5673558.1"/>
    <property type="molecule type" value="Genomic_DNA"/>
</dbReference>
<evidence type="ECO:0000313" key="2">
    <source>
        <dbReference type="Proteomes" id="UP001060085"/>
    </source>
</evidence>
<name>A0ACC0BLT8_CATRO</name>
<comment type="caution">
    <text evidence="1">The sequence shown here is derived from an EMBL/GenBank/DDBJ whole genome shotgun (WGS) entry which is preliminary data.</text>
</comment>
<evidence type="ECO:0000313" key="1">
    <source>
        <dbReference type="EMBL" id="KAI5673558.1"/>
    </source>
</evidence>
<dbReference type="Proteomes" id="UP001060085">
    <property type="component" value="Linkage Group LG03"/>
</dbReference>
<organism evidence="1 2">
    <name type="scientific">Catharanthus roseus</name>
    <name type="common">Madagascar periwinkle</name>
    <name type="synonym">Vinca rosea</name>
    <dbReference type="NCBI Taxonomy" id="4058"/>
    <lineage>
        <taxon>Eukaryota</taxon>
        <taxon>Viridiplantae</taxon>
        <taxon>Streptophyta</taxon>
        <taxon>Embryophyta</taxon>
        <taxon>Tracheophyta</taxon>
        <taxon>Spermatophyta</taxon>
        <taxon>Magnoliopsida</taxon>
        <taxon>eudicotyledons</taxon>
        <taxon>Gunneridae</taxon>
        <taxon>Pentapetalae</taxon>
        <taxon>asterids</taxon>
        <taxon>lamiids</taxon>
        <taxon>Gentianales</taxon>
        <taxon>Apocynaceae</taxon>
        <taxon>Rauvolfioideae</taxon>
        <taxon>Vinceae</taxon>
        <taxon>Catharanthinae</taxon>
        <taxon>Catharanthus</taxon>
    </lineage>
</organism>
<reference evidence="2" key="1">
    <citation type="journal article" date="2023" name="Nat. Plants">
        <title>Single-cell RNA sequencing provides a high-resolution roadmap for understanding the multicellular compartmentation of specialized metabolism.</title>
        <authorList>
            <person name="Sun S."/>
            <person name="Shen X."/>
            <person name="Li Y."/>
            <person name="Li Y."/>
            <person name="Wang S."/>
            <person name="Li R."/>
            <person name="Zhang H."/>
            <person name="Shen G."/>
            <person name="Guo B."/>
            <person name="Wei J."/>
            <person name="Xu J."/>
            <person name="St-Pierre B."/>
            <person name="Chen S."/>
            <person name="Sun C."/>
        </authorList>
    </citation>
    <scope>NUCLEOTIDE SEQUENCE [LARGE SCALE GENOMIC DNA]</scope>
</reference>